<name>A0A1G5JYL3_9BACL</name>
<accession>A0A1G5JYL3</accession>
<dbReference type="RefSeq" id="WP_090922623.1">
    <property type="nucleotide sequence ID" value="NZ_FMVM01000012.1"/>
</dbReference>
<dbReference type="EMBL" id="FMVM01000012">
    <property type="protein sequence ID" value="SCY93512.1"/>
    <property type="molecule type" value="Genomic_DNA"/>
</dbReference>
<evidence type="ECO:0008006" key="3">
    <source>
        <dbReference type="Google" id="ProtNLM"/>
    </source>
</evidence>
<keyword evidence="2" id="KW-1185">Reference proteome</keyword>
<dbReference type="AlphaFoldDB" id="A0A1G5JYL3"/>
<organism evidence="1 2">
    <name type="scientific">Paenibacillus polysaccharolyticus</name>
    <dbReference type="NCBI Taxonomy" id="582692"/>
    <lineage>
        <taxon>Bacteria</taxon>
        <taxon>Bacillati</taxon>
        <taxon>Bacillota</taxon>
        <taxon>Bacilli</taxon>
        <taxon>Bacillales</taxon>
        <taxon>Paenibacillaceae</taxon>
        <taxon>Paenibacillus</taxon>
    </lineage>
</organism>
<sequence length="112" mass="13413">MRKIFVSYTTRSSEINIKNLELIKEKLERFTNVYVYIELLDKNSSKKQENVINELSTSDYLLLLDTEYIDKSIWVQLELEYALIFNIPVTKLKPSFILEETQEYIHTMKKIK</sequence>
<proteinExistence type="predicted"/>
<dbReference type="Proteomes" id="UP000198538">
    <property type="component" value="Unassembled WGS sequence"/>
</dbReference>
<evidence type="ECO:0000313" key="2">
    <source>
        <dbReference type="Proteomes" id="UP000198538"/>
    </source>
</evidence>
<reference evidence="2" key="1">
    <citation type="submission" date="2016-10" db="EMBL/GenBank/DDBJ databases">
        <authorList>
            <person name="Varghese N."/>
            <person name="Submissions S."/>
        </authorList>
    </citation>
    <scope>NUCLEOTIDE SEQUENCE [LARGE SCALE GENOMIC DNA]</scope>
    <source>
        <strain evidence="2">BL9</strain>
    </source>
</reference>
<protein>
    <recommendedName>
        <fullName evidence="3">TIR domain-containing protein</fullName>
    </recommendedName>
</protein>
<gene>
    <name evidence="1" type="ORF">SAMN05720606_112177</name>
</gene>
<dbReference type="STRING" id="582692.SAMN05720606_112177"/>
<evidence type="ECO:0000313" key="1">
    <source>
        <dbReference type="EMBL" id="SCY93512.1"/>
    </source>
</evidence>